<protein>
    <submittedName>
        <fullName evidence="3">Uncharacterized protein</fullName>
    </submittedName>
</protein>
<evidence type="ECO:0000256" key="1">
    <source>
        <dbReference type="SAM" id="MobiDB-lite"/>
    </source>
</evidence>
<feature type="region of interest" description="Disordered" evidence="1">
    <location>
        <begin position="198"/>
        <end position="228"/>
    </location>
</feature>
<sequence length="250" mass="27064">MEPAAFTASQARPASRNPQHTAPRPALLLGPPQGPPATVFLALLPDLRSLAAWEMVVVVVLLWCRSVLLRREEAAVHGELLQSTHWDTSLPQHLTTAAHVAQPTHIHACCCFTLASAFTLLLVVLAVGGWTGQARVTSSTTQQITHRKRQTRQPANTSDYIFISPLFCFSDPIASHSLSSGTASGVLSLLQRPPGFHSLPLTAGPRAAPTTLGTKKRSPLTLRRPTPDPYNGTKWTELRSFRLVVVRVAG</sequence>
<evidence type="ECO:0000313" key="4">
    <source>
        <dbReference type="Proteomes" id="UP001487740"/>
    </source>
</evidence>
<keyword evidence="4" id="KW-1185">Reference proteome</keyword>
<evidence type="ECO:0000313" key="3">
    <source>
        <dbReference type="EMBL" id="KAK8399186.1"/>
    </source>
</evidence>
<feature type="region of interest" description="Disordered" evidence="1">
    <location>
        <begin position="1"/>
        <end position="28"/>
    </location>
</feature>
<keyword evidence="2" id="KW-1133">Transmembrane helix</keyword>
<feature type="transmembrane region" description="Helical" evidence="2">
    <location>
        <begin position="50"/>
        <end position="68"/>
    </location>
</feature>
<keyword evidence="2" id="KW-0472">Membrane</keyword>
<dbReference type="Proteomes" id="UP001487740">
    <property type="component" value="Unassembled WGS sequence"/>
</dbReference>
<accession>A0AAW0UJM4</accession>
<name>A0AAW0UJM4_SCYPA</name>
<gene>
    <name evidence="3" type="ORF">O3P69_003356</name>
</gene>
<dbReference type="AlphaFoldDB" id="A0AAW0UJM4"/>
<comment type="caution">
    <text evidence="3">The sequence shown here is derived from an EMBL/GenBank/DDBJ whole genome shotgun (WGS) entry which is preliminary data.</text>
</comment>
<reference evidence="3 4" key="1">
    <citation type="submission" date="2023-03" db="EMBL/GenBank/DDBJ databases">
        <title>High-quality genome of Scylla paramamosain provides insights in environmental adaptation.</title>
        <authorList>
            <person name="Zhang L."/>
        </authorList>
    </citation>
    <scope>NUCLEOTIDE SEQUENCE [LARGE SCALE GENOMIC DNA]</scope>
    <source>
        <strain evidence="3">LZ_2023a</strain>
        <tissue evidence="3">Muscle</tissue>
    </source>
</reference>
<feature type="compositionally biased region" description="Polar residues" evidence="1">
    <location>
        <begin position="7"/>
        <end position="20"/>
    </location>
</feature>
<feature type="transmembrane region" description="Helical" evidence="2">
    <location>
        <begin position="106"/>
        <end position="130"/>
    </location>
</feature>
<organism evidence="3 4">
    <name type="scientific">Scylla paramamosain</name>
    <name type="common">Mud crab</name>
    <dbReference type="NCBI Taxonomy" id="85552"/>
    <lineage>
        <taxon>Eukaryota</taxon>
        <taxon>Metazoa</taxon>
        <taxon>Ecdysozoa</taxon>
        <taxon>Arthropoda</taxon>
        <taxon>Crustacea</taxon>
        <taxon>Multicrustacea</taxon>
        <taxon>Malacostraca</taxon>
        <taxon>Eumalacostraca</taxon>
        <taxon>Eucarida</taxon>
        <taxon>Decapoda</taxon>
        <taxon>Pleocyemata</taxon>
        <taxon>Brachyura</taxon>
        <taxon>Eubrachyura</taxon>
        <taxon>Portunoidea</taxon>
        <taxon>Portunidae</taxon>
        <taxon>Portuninae</taxon>
        <taxon>Scylla</taxon>
    </lineage>
</organism>
<proteinExistence type="predicted"/>
<evidence type="ECO:0000256" key="2">
    <source>
        <dbReference type="SAM" id="Phobius"/>
    </source>
</evidence>
<dbReference type="EMBL" id="JARAKH010000011">
    <property type="protein sequence ID" value="KAK8399186.1"/>
    <property type="molecule type" value="Genomic_DNA"/>
</dbReference>
<keyword evidence="2" id="KW-0812">Transmembrane</keyword>